<dbReference type="PANTHER" id="PTHR30201">
    <property type="entry name" value="TRIPHOSPHORIBOSYL-DEPHOSPHO-COA SYNTHASE"/>
    <property type="match status" value="1"/>
</dbReference>
<keyword evidence="4 5" id="KW-0067">ATP-binding</keyword>
<dbReference type="InterPro" id="IPR017555">
    <property type="entry name" value="TriPribosyl-deP-CoA_syn"/>
</dbReference>
<evidence type="ECO:0000256" key="2">
    <source>
        <dbReference type="ARBA" id="ARBA00022679"/>
    </source>
</evidence>
<keyword evidence="2 5" id="KW-0808">Transferase</keyword>
<evidence type="ECO:0000256" key="3">
    <source>
        <dbReference type="ARBA" id="ARBA00022741"/>
    </source>
</evidence>
<dbReference type="GO" id="GO:0005524">
    <property type="term" value="F:ATP binding"/>
    <property type="evidence" value="ECO:0007669"/>
    <property type="project" value="UniProtKB-KW"/>
</dbReference>
<sequence>MADANLCNGRSPRPASLNPSKLRRRDCISDLGVQDELHPTDLWSERVADLAHAALIDELETWPKPGLVSPVDSGSHHDMDAGTLRRSAAAIRPYFADLVAAGARGAEMDELRAIGLRAEAAMLAATGGVNAHRGAIFSLGLICAGAGAAGAAPAAAEERAEAVGRLWGAAIARAPASADSHGGRATRRYGVGGASAEAAAGFPTVRAVGLPALRLGRARAPDDPEAARVQCFFALLAVVDDTNLLHRGGADGLDRAQAAAAGFLEAGGIAAPDWQDRAIAIHRNFVAARLSPGGCADLLATTLLLDALSKAA</sequence>
<evidence type="ECO:0000256" key="1">
    <source>
        <dbReference type="ARBA" id="ARBA00001210"/>
    </source>
</evidence>
<name>A0A1I4R075_9HYPH</name>
<protein>
    <recommendedName>
        <fullName evidence="5">Probable 2-(5''-triphosphoribosyl)-3'-dephosphocoenzyme-A synthase</fullName>
        <shortName evidence="5">2-(5''-triphosphoribosyl)-3'-dephospho-CoA synthase</shortName>
        <ecNumber evidence="5">2.4.2.52</ecNumber>
    </recommendedName>
</protein>
<organism evidence="7 8">
    <name type="scientific">Methylobacterium pseudosasicola</name>
    <dbReference type="NCBI Taxonomy" id="582667"/>
    <lineage>
        <taxon>Bacteria</taxon>
        <taxon>Pseudomonadati</taxon>
        <taxon>Pseudomonadota</taxon>
        <taxon>Alphaproteobacteria</taxon>
        <taxon>Hyphomicrobiales</taxon>
        <taxon>Methylobacteriaceae</taxon>
        <taxon>Methylobacterium</taxon>
    </lineage>
</organism>
<dbReference type="Gene3D" id="1.10.4200.10">
    <property type="entry name" value="Triphosphoribosyl-dephospho-CoA protein"/>
    <property type="match status" value="2"/>
</dbReference>
<comment type="function">
    <text evidence="5">Involved in the formation of 2-(5''-phosphoribosyl)-3'-dephosphocoenzyme-A, the prosthetic group of the acyl-carrier protein of the malonate decarboxylase.</text>
</comment>
<dbReference type="PANTHER" id="PTHR30201:SF2">
    <property type="entry name" value="2-(5''-TRIPHOSPHORIBOSYL)-3'-DEPHOSPHOCOENZYME-A SYNTHASE"/>
    <property type="match status" value="1"/>
</dbReference>
<dbReference type="AlphaFoldDB" id="A0A1I4R075"/>
<gene>
    <name evidence="5" type="primary">mdcB</name>
    <name evidence="7" type="ORF">SAMN05192568_103221</name>
</gene>
<comment type="similarity">
    <text evidence="5">Belongs to the CitG/MdcB family.</text>
</comment>
<dbReference type="GO" id="GO:0051191">
    <property type="term" value="P:prosthetic group biosynthetic process"/>
    <property type="evidence" value="ECO:0007669"/>
    <property type="project" value="TreeGrafter"/>
</dbReference>
<dbReference type="EC" id="2.4.2.52" evidence="5"/>
<dbReference type="InterPro" id="IPR002736">
    <property type="entry name" value="CitG"/>
</dbReference>
<dbReference type="GO" id="GO:0046917">
    <property type="term" value="F:triphosphoribosyl-dephospho-CoA synthase activity"/>
    <property type="evidence" value="ECO:0007669"/>
    <property type="project" value="UniProtKB-UniRule"/>
</dbReference>
<proteinExistence type="inferred from homology"/>
<evidence type="ECO:0000256" key="6">
    <source>
        <dbReference type="SAM" id="MobiDB-lite"/>
    </source>
</evidence>
<keyword evidence="3 5" id="KW-0547">Nucleotide-binding</keyword>
<reference evidence="8" key="1">
    <citation type="submission" date="2016-10" db="EMBL/GenBank/DDBJ databases">
        <authorList>
            <person name="Varghese N."/>
            <person name="Submissions S."/>
        </authorList>
    </citation>
    <scope>NUCLEOTIDE SEQUENCE [LARGE SCALE GENOMIC DNA]</scope>
    <source>
        <strain evidence="8">BL36</strain>
    </source>
</reference>
<dbReference type="EMBL" id="FOTK01000032">
    <property type="protein sequence ID" value="SFM45333.1"/>
    <property type="molecule type" value="Genomic_DNA"/>
</dbReference>
<keyword evidence="8" id="KW-1185">Reference proteome</keyword>
<dbReference type="Proteomes" id="UP000199048">
    <property type="component" value="Unassembled WGS sequence"/>
</dbReference>
<feature type="region of interest" description="Disordered" evidence="6">
    <location>
        <begin position="1"/>
        <end position="21"/>
    </location>
</feature>
<evidence type="ECO:0000256" key="5">
    <source>
        <dbReference type="HAMAP-Rule" id="MF_01883"/>
    </source>
</evidence>
<accession>A0A1I4R075</accession>
<dbReference type="STRING" id="582667.SAMN05192568_103221"/>
<comment type="catalytic activity">
    <reaction evidence="1 5">
        <text>3'-dephospho-CoA + ATP = 2'-(5''-triphospho-alpha-D-ribosyl)-3'-dephospho-CoA + adenine</text>
        <dbReference type="Rhea" id="RHEA:15117"/>
        <dbReference type="ChEBI" id="CHEBI:16708"/>
        <dbReference type="ChEBI" id="CHEBI:30616"/>
        <dbReference type="ChEBI" id="CHEBI:57328"/>
        <dbReference type="ChEBI" id="CHEBI:61378"/>
        <dbReference type="EC" id="2.4.2.52"/>
    </reaction>
</comment>
<dbReference type="Pfam" id="PF01874">
    <property type="entry name" value="CitG"/>
    <property type="match status" value="1"/>
</dbReference>
<dbReference type="OrthoDB" id="114886at2"/>
<evidence type="ECO:0000256" key="4">
    <source>
        <dbReference type="ARBA" id="ARBA00022840"/>
    </source>
</evidence>
<dbReference type="HAMAP" id="MF_01883">
    <property type="entry name" value="MdcB"/>
    <property type="match status" value="1"/>
</dbReference>
<evidence type="ECO:0000313" key="8">
    <source>
        <dbReference type="Proteomes" id="UP000199048"/>
    </source>
</evidence>
<dbReference type="NCBIfam" id="TIGR03132">
    <property type="entry name" value="malonate_mdcB"/>
    <property type="match status" value="1"/>
</dbReference>
<evidence type="ECO:0000313" key="7">
    <source>
        <dbReference type="EMBL" id="SFM45333.1"/>
    </source>
</evidence>